<comment type="activity regulation">
    <text evidence="12">Na(+) is not transported, but it plays an essential structural role and its presence is essential for fluoride channel function.</text>
</comment>
<evidence type="ECO:0000256" key="3">
    <source>
        <dbReference type="ARBA" id="ARBA00022519"/>
    </source>
</evidence>
<keyword evidence="14" id="KW-1185">Reference proteome</keyword>
<comment type="similarity">
    <text evidence="10 12">Belongs to the fluoride channel Fluc/FEX (TC 1.A.43) family.</text>
</comment>
<reference evidence="13 14" key="1">
    <citation type="submission" date="2017-01" db="EMBL/GenBank/DDBJ databases">
        <title>Genomic analysis of Xuhuaishuia manganoxidans DY6-4.</title>
        <authorList>
            <person name="Wang X."/>
        </authorList>
    </citation>
    <scope>NUCLEOTIDE SEQUENCE [LARGE SCALE GENOMIC DNA]</scope>
    <source>
        <strain evidence="13 14">DY6-4</strain>
    </source>
</reference>
<dbReference type="OrthoDB" id="9806299at2"/>
<evidence type="ECO:0000256" key="10">
    <source>
        <dbReference type="ARBA" id="ARBA00035120"/>
    </source>
</evidence>
<comment type="catalytic activity">
    <reaction evidence="11">
        <text>fluoride(in) = fluoride(out)</text>
        <dbReference type="Rhea" id="RHEA:76159"/>
        <dbReference type="ChEBI" id="CHEBI:17051"/>
    </reaction>
    <physiologicalReaction direction="left-to-right" evidence="11">
        <dbReference type="Rhea" id="RHEA:76160"/>
    </physiologicalReaction>
</comment>
<keyword evidence="6 12" id="KW-0915">Sodium</keyword>
<dbReference type="NCBIfam" id="NF010791">
    <property type="entry name" value="PRK14195.1"/>
    <property type="match status" value="1"/>
</dbReference>
<accession>A0A2M9D4D9</accession>
<dbReference type="GO" id="GO:0046872">
    <property type="term" value="F:metal ion binding"/>
    <property type="evidence" value="ECO:0007669"/>
    <property type="project" value="UniProtKB-KW"/>
</dbReference>
<evidence type="ECO:0000313" key="14">
    <source>
        <dbReference type="Proteomes" id="UP000187266"/>
    </source>
</evidence>
<keyword evidence="3" id="KW-0997">Cell inner membrane</keyword>
<sequence>MIWTLLQVATGGALGAVARYLTGVATLRLAGPGFPWGTLAVNIAGSFLMGVLVVWLAAKGGNRFSPFLMTGILGGFTTFSAFSLDALTLWERGDVQTALIYVAASVILSLMAIAGGLAAARGVFL</sequence>
<evidence type="ECO:0000313" key="13">
    <source>
        <dbReference type="EMBL" id="APX90165.1"/>
    </source>
</evidence>
<dbReference type="STRING" id="1267768.BV394_10875"/>
<keyword evidence="7 12" id="KW-0406">Ion transport</keyword>
<evidence type="ECO:0000256" key="1">
    <source>
        <dbReference type="ARBA" id="ARBA00004651"/>
    </source>
</evidence>
<keyword evidence="9 12" id="KW-0407">Ion channel</keyword>
<keyword evidence="8 12" id="KW-0472">Membrane</keyword>
<gene>
    <name evidence="12" type="primary">fluC</name>
    <name evidence="12" type="synonym">crcB</name>
    <name evidence="13" type="ORF">BV394_10875</name>
</gene>
<dbReference type="PANTHER" id="PTHR28259:SF1">
    <property type="entry name" value="FLUORIDE EXPORT PROTEIN 1-RELATED"/>
    <property type="match status" value="1"/>
</dbReference>
<evidence type="ECO:0000256" key="2">
    <source>
        <dbReference type="ARBA" id="ARBA00022475"/>
    </source>
</evidence>
<evidence type="ECO:0000256" key="8">
    <source>
        <dbReference type="ARBA" id="ARBA00023136"/>
    </source>
</evidence>
<dbReference type="NCBIfam" id="TIGR00494">
    <property type="entry name" value="crcB"/>
    <property type="match status" value="1"/>
</dbReference>
<name>A0A1U7DJR4_9RHOB</name>
<keyword evidence="5 12" id="KW-1133">Transmembrane helix</keyword>
<dbReference type="GO" id="GO:0062054">
    <property type="term" value="F:fluoride channel activity"/>
    <property type="evidence" value="ECO:0007669"/>
    <property type="project" value="UniProtKB-UniRule"/>
</dbReference>
<feature type="transmembrane region" description="Helical" evidence="12">
    <location>
        <begin position="39"/>
        <end position="58"/>
    </location>
</feature>
<evidence type="ECO:0000256" key="5">
    <source>
        <dbReference type="ARBA" id="ARBA00022989"/>
    </source>
</evidence>
<dbReference type="GO" id="GO:0140114">
    <property type="term" value="P:cellular detoxification of fluoride"/>
    <property type="evidence" value="ECO:0007669"/>
    <property type="project" value="UniProtKB-UniRule"/>
</dbReference>
<dbReference type="Pfam" id="PF02537">
    <property type="entry name" value="CRCB"/>
    <property type="match status" value="1"/>
</dbReference>
<evidence type="ECO:0000256" key="12">
    <source>
        <dbReference type="HAMAP-Rule" id="MF_00454"/>
    </source>
</evidence>
<protein>
    <recommendedName>
        <fullName evidence="12">Fluoride-specific ion channel FluC</fullName>
    </recommendedName>
</protein>
<keyword evidence="12" id="KW-0479">Metal-binding</keyword>
<dbReference type="EMBL" id="CP019124">
    <property type="protein sequence ID" value="APX90165.1"/>
    <property type="molecule type" value="Genomic_DNA"/>
</dbReference>
<feature type="transmembrane region" description="Helical" evidence="12">
    <location>
        <begin position="99"/>
        <end position="120"/>
    </location>
</feature>
<dbReference type="HAMAP" id="MF_00454">
    <property type="entry name" value="FluC"/>
    <property type="match status" value="1"/>
</dbReference>
<dbReference type="NCBIfam" id="NF010805">
    <property type="entry name" value="PRK14209.1"/>
    <property type="match status" value="1"/>
</dbReference>
<accession>A0A1U7DJR4</accession>
<feature type="transmembrane region" description="Helical" evidence="12">
    <location>
        <begin position="67"/>
        <end position="87"/>
    </location>
</feature>
<keyword evidence="2 12" id="KW-1003">Cell membrane</keyword>
<dbReference type="InterPro" id="IPR003691">
    <property type="entry name" value="FluC"/>
</dbReference>
<organism evidence="13 14">
    <name type="scientific">Brevirhabdus pacifica</name>
    <dbReference type="NCBI Taxonomy" id="1267768"/>
    <lineage>
        <taxon>Bacteria</taxon>
        <taxon>Pseudomonadati</taxon>
        <taxon>Pseudomonadota</taxon>
        <taxon>Alphaproteobacteria</taxon>
        <taxon>Rhodobacterales</taxon>
        <taxon>Paracoccaceae</taxon>
        <taxon>Brevirhabdus</taxon>
    </lineage>
</organism>
<dbReference type="RefSeq" id="WP_076980183.1">
    <property type="nucleotide sequence ID" value="NZ_CP019124.1"/>
</dbReference>
<keyword evidence="4 12" id="KW-0812">Transmembrane</keyword>
<evidence type="ECO:0000256" key="4">
    <source>
        <dbReference type="ARBA" id="ARBA00022692"/>
    </source>
</evidence>
<dbReference type="GO" id="GO:0005886">
    <property type="term" value="C:plasma membrane"/>
    <property type="evidence" value="ECO:0007669"/>
    <property type="project" value="UniProtKB-SubCell"/>
</dbReference>
<comment type="function">
    <text evidence="12">Fluoride-specific ion channel. Important for reducing fluoride concentration in the cell, thus reducing its toxicity.</text>
</comment>
<keyword evidence="12" id="KW-0813">Transport</keyword>
<proteinExistence type="inferred from homology"/>
<evidence type="ECO:0000256" key="6">
    <source>
        <dbReference type="ARBA" id="ARBA00023053"/>
    </source>
</evidence>
<feature type="binding site" evidence="12">
    <location>
        <position position="74"/>
    </location>
    <ligand>
        <name>Na(+)</name>
        <dbReference type="ChEBI" id="CHEBI:29101"/>
        <note>structural</note>
    </ligand>
</feature>
<evidence type="ECO:0000256" key="9">
    <source>
        <dbReference type="ARBA" id="ARBA00023303"/>
    </source>
</evidence>
<dbReference type="Proteomes" id="UP000187266">
    <property type="component" value="Chromosome"/>
</dbReference>
<comment type="subcellular location">
    <subcellularLocation>
        <location evidence="1 12">Cell membrane</location>
        <topology evidence="1 12">Multi-pass membrane protein</topology>
    </subcellularLocation>
</comment>
<dbReference type="PANTHER" id="PTHR28259">
    <property type="entry name" value="FLUORIDE EXPORT PROTEIN 1-RELATED"/>
    <property type="match status" value="1"/>
</dbReference>
<feature type="binding site" evidence="12">
    <location>
        <position position="77"/>
    </location>
    <ligand>
        <name>Na(+)</name>
        <dbReference type="ChEBI" id="CHEBI:29101"/>
        <note>structural</note>
    </ligand>
</feature>
<dbReference type="AlphaFoldDB" id="A0A1U7DJR4"/>
<evidence type="ECO:0000256" key="7">
    <source>
        <dbReference type="ARBA" id="ARBA00023065"/>
    </source>
</evidence>
<evidence type="ECO:0000256" key="11">
    <source>
        <dbReference type="ARBA" id="ARBA00035585"/>
    </source>
</evidence>